<dbReference type="OrthoDB" id="10249838at2759"/>
<dbReference type="AlphaFoldDB" id="K8EA87"/>
<evidence type="ECO:0000313" key="7">
    <source>
        <dbReference type="EMBL" id="CCO14599.1"/>
    </source>
</evidence>
<dbReference type="GO" id="GO:0046872">
    <property type="term" value="F:metal ion binding"/>
    <property type="evidence" value="ECO:0007669"/>
    <property type="project" value="UniProtKB-KW"/>
</dbReference>
<reference evidence="7 8" key="1">
    <citation type="submission" date="2011-10" db="EMBL/GenBank/DDBJ databases">
        <authorList>
            <person name="Genoscope - CEA"/>
        </authorList>
    </citation>
    <scope>NUCLEOTIDE SEQUENCE [LARGE SCALE GENOMIC DNA]</scope>
    <source>
        <strain evidence="7 8">RCC 1105</strain>
    </source>
</reference>
<dbReference type="STRING" id="41875.K8EA87"/>
<feature type="domain" description="tRNA-guanine(15) transglycosylase-like" evidence="6">
    <location>
        <begin position="207"/>
        <end position="468"/>
    </location>
</feature>
<accession>K8EA87</accession>
<dbReference type="KEGG" id="bpg:Bathy01g04680"/>
<dbReference type="RefSeq" id="XP_007515720.1">
    <property type="nucleotide sequence ID" value="XM_007515658.1"/>
</dbReference>
<dbReference type="Pfam" id="PF01702">
    <property type="entry name" value="TGT"/>
    <property type="match status" value="2"/>
</dbReference>
<protein>
    <submittedName>
        <fullName evidence="7">Queuine tRNA-ribosyltransferase</fullName>
    </submittedName>
</protein>
<evidence type="ECO:0000256" key="4">
    <source>
        <dbReference type="ARBA" id="ARBA00022723"/>
    </source>
</evidence>
<dbReference type="PANTHER" id="PTHR43468:SF1">
    <property type="entry name" value="TRNA-GUANOSINE(34) QUEUINE TRANSGLYCOSYLASE"/>
    <property type="match status" value="1"/>
</dbReference>
<dbReference type="eggNOG" id="KOG3908">
    <property type="taxonomic scope" value="Eukaryota"/>
</dbReference>
<dbReference type="NCBIfam" id="TIGR00449">
    <property type="entry name" value="tgt_general"/>
    <property type="match status" value="1"/>
</dbReference>
<dbReference type="InterPro" id="IPR036511">
    <property type="entry name" value="TGT-like_sf"/>
</dbReference>
<feature type="region of interest" description="Disordered" evidence="5">
    <location>
        <begin position="160"/>
        <end position="208"/>
    </location>
</feature>
<evidence type="ECO:0000256" key="1">
    <source>
        <dbReference type="ARBA" id="ARBA00022676"/>
    </source>
</evidence>
<dbReference type="GO" id="GO:0008479">
    <property type="term" value="F:tRNA-guanosine(34) queuine transglycosylase activity"/>
    <property type="evidence" value="ECO:0007669"/>
    <property type="project" value="InterPro"/>
</dbReference>
<evidence type="ECO:0000259" key="6">
    <source>
        <dbReference type="Pfam" id="PF01702"/>
    </source>
</evidence>
<evidence type="ECO:0000256" key="5">
    <source>
        <dbReference type="SAM" id="MobiDB-lite"/>
    </source>
</evidence>
<evidence type="ECO:0000256" key="3">
    <source>
        <dbReference type="ARBA" id="ARBA00022694"/>
    </source>
</evidence>
<keyword evidence="3" id="KW-0819">tRNA processing</keyword>
<keyword evidence="4" id="KW-0479">Metal-binding</keyword>
<keyword evidence="8" id="KW-1185">Reference proteome</keyword>
<evidence type="ECO:0000256" key="2">
    <source>
        <dbReference type="ARBA" id="ARBA00022679"/>
    </source>
</evidence>
<dbReference type="InterPro" id="IPR004803">
    <property type="entry name" value="TGT"/>
</dbReference>
<feature type="domain" description="tRNA-guanine(15) transglycosylase-like" evidence="6">
    <location>
        <begin position="67"/>
        <end position="164"/>
    </location>
</feature>
<keyword evidence="1" id="KW-0328">Glycosyltransferase</keyword>
<dbReference type="GO" id="GO:0006400">
    <property type="term" value="P:tRNA modification"/>
    <property type="evidence" value="ECO:0007669"/>
    <property type="project" value="InterPro"/>
</dbReference>
<proteinExistence type="predicted"/>
<name>K8EA87_9CHLO</name>
<keyword evidence="2" id="KW-0808">Transferase</keyword>
<dbReference type="SUPFAM" id="SSF51713">
    <property type="entry name" value="tRNA-guanine transglycosylase"/>
    <property type="match status" value="1"/>
</dbReference>
<sequence>MLKQMRKLTVELAEIAGKEKDGIIHRTFAHQNSSADRKDISKNDSFPEYVQKPFFTFEVLHESKRSRARACKITTPHGTIFTPAFVAVGTQGALKAVPHSVLDDANLDLMFANTYHLLLQPGHEHLQKAGGIHKFIGRNRPTISDSGGFQVFSLGLDADELDESKSPNKNNNDDKNNNNNNGERNHVGTGTKELKSRGKTKHKQQNLLEKVDEDGVTFRSYRDGTTLKLTPESSVQAQKNIGCDIILPLDELTKYDISLQELSESVDRSHRWETRSLYEHLKNVKEQAMYAIIHGGVDERLRKKSVEYLTSLPFDGYAIGGSLGKNREELKELLQFLMPIIPRDKPNHLLGIGDLPSIAHGVRMGVDSFDSAYPTQIARHGTLLSENGPVNYRKSEYREHFGKPAEILGNSSGDDECKCLLCRKHSLSYLAHLDRANEPMAWSLATEHNLHFMGRTMERHRQAIMNDEI</sequence>
<dbReference type="InterPro" id="IPR002616">
    <property type="entry name" value="tRNA_ribo_trans-like"/>
</dbReference>
<dbReference type="EMBL" id="FO082278">
    <property type="protein sequence ID" value="CCO14599.1"/>
    <property type="molecule type" value="Genomic_DNA"/>
</dbReference>
<dbReference type="NCBIfam" id="TIGR00430">
    <property type="entry name" value="Q_tRNA_tgt"/>
    <property type="match status" value="1"/>
</dbReference>
<dbReference type="PANTHER" id="PTHR43468">
    <property type="match status" value="1"/>
</dbReference>
<feature type="compositionally biased region" description="Basic and acidic residues" evidence="5">
    <location>
        <begin position="163"/>
        <end position="176"/>
    </location>
</feature>
<gene>
    <name evidence="7" type="ORF">Bathy01g04680</name>
</gene>
<dbReference type="GeneID" id="19018203"/>
<dbReference type="Proteomes" id="UP000198341">
    <property type="component" value="Chromosome 1"/>
</dbReference>
<evidence type="ECO:0000313" key="8">
    <source>
        <dbReference type="Proteomes" id="UP000198341"/>
    </source>
</evidence>
<organism evidence="7 8">
    <name type="scientific">Bathycoccus prasinos</name>
    <dbReference type="NCBI Taxonomy" id="41875"/>
    <lineage>
        <taxon>Eukaryota</taxon>
        <taxon>Viridiplantae</taxon>
        <taxon>Chlorophyta</taxon>
        <taxon>Mamiellophyceae</taxon>
        <taxon>Mamiellales</taxon>
        <taxon>Bathycoccaceae</taxon>
        <taxon>Bathycoccus</taxon>
    </lineage>
</organism>
<dbReference type="Gene3D" id="3.20.20.105">
    <property type="entry name" value="Queuine tRNA-ribosyltransferase-like"/>
    <property type="match status" value="1"/>
</dbReference>